<sequence>MESQHYVIIHKEYLNYNTFIMKVSTATKHQSTTTSCYARIKGNESFKPYSPIKVEDYSLTFIIKNYEQGNVSKFISEKNVNDTLEIQFPFSKCKFKDISDVLMIAGGTGITPMLQILYNSKMGKNNFTLLFYNKSDEDIFYAKELDELANVFYFVEKGSHLIGKPSLQNIKEATNNKMYKYVYVCGPPGMMECVCGKKNPDKSQGELKGILKELGYNENNVHKF</sequence>
<proteinExistence type="inferred from homology"/>
<dbReference type="InterPro" id="IPR001834">
    <property type="entry name" value="CBR-like"/>
</dbReference>
<dbReference type="PANTHER" id="PTHR19370:SF207">
    <property type="entry name" value="CYTOCHROME B5 REDUCTASE"/>
    <property type="match status" value="1"/>
</dbReference>
<evidence type="ECO:0000256" key="6">
    <source>
        <dbReference type="PIRSR" id="PIRSR601834-1"/>
    </source>
</evidence>
<evidence type="ECO:0000256" key="3">
    <source>
        <dbReference type="ARBA" id="ARBA00022630"/>
    </source>
</evidence>
<evidence type="ECO:0000256" key="1">
    <source>
        <dbReference type="ARBA" id="ARBA00001974"/>
    </source>
</evidence>
<organism evidence="9 10">
    <name type="scientific">Anncaliia algerae PRA339</name>
    <dbReference type="NCBI Taxonomy" id="1288291"/>
    <lineage>
        <taxon>Eukaryota</taxon>
        <taxon>Fungi</taxon>
        <taxon>Fungi incertae sedis</taxon>
        <taxon>Microsporidia</taxon>
        <taxon>Tubulinosematoidea</taxon>
        <taxon>Tubulinosematidae</taxon>
        <taxon>Anncaliia</taxon>
    </lineage>
</organism>
<feature type="binding site" evidence="6">
    <location>
        <position position="111"/>
    </location>
    <ligand>
        <name>FAD</name>
        <dbReference type="ChEBI" id="CHEBI:57692"/>
    </ligand>
</feature>
<dbReference type="InterPro" id="IPR039261">
    <property type="entry name" value="FNR_nucleotide-bd"/>
</dbReference>
<dbReference type="Pfam" id="PF00175">
    <property type="entry name" value="NAD_binding_1"/>
    <property type="match status" value="1"/>
</dbReference>
<accession>A0A059F356</accession>
<dbReference type="SUPFAM" id="SSF52343">
    <property type="entry name" value="Ferredoxin reductase-like, C-terminal NADP-linked domain"/>
    <property type="match status" value="1"/>
</dbReference>
<dbReference type="CDD" id="cd06183">
    <property type="entry name" value="cyt_b5_reduct_like"/>
    <property type="match status" value="1"/>
</dbReference>
<feature type="binding site" evidence="6">
    <location>
        <position position="49"/>
    </location>
    <ligand>
        <name>FAD</name>
        <dbReference type="ChEBI" id="CHEBI:57692"/>
    </ligand>
</feature>
<dbReference type="Gene3D" id="2.40.30.10">
    <property type="entry name" value="Translation factors"/>
    <property type="match status" value="1"/>
</dbReference>
<dbReference type="PANTHER" id="PTHR19370">
    <property type="entry name" value="NADH-CYTOCHROME B5 REDUCTASE"/>
    <property type="match status" value="1"/>
</dbReference>
<feature type="binding site" evidence="6">
    <location>
        <position position="72"/>
    </location>
    <ligand>
        <name>FAD</name>
        <dbReference type="ChEBI" id="CHEBI:57692"/>
    </ligand>
</feature>
<dbReference type="Pfam" id="PF00970">
    <property type="entry name" value="FAD_binding_6"/>
    <property type="match status" value="1"/>
</dbReference>
<dbReference type="OrthoDB" id="432685at2759"/>
<comment type="similarity">
    <text evidence="2">Belongs to the flavoprotein pyridine nucleotide cytochrome reductase family.</text>
</comment>
<dbReference type="EMBL" id="KK365141">
    <property type="protein sequence ID" value="KCZ81522.1"/>
    <property type="molecule type" value="Genomic_DNA"/>
</dbReference>
<dbReference type="SUPFAM" id="SSF63380">
    <property type="entry name" value="Riboflavin synthase domain-like"/>
    <property type="match status" value="1"/>
</dbReference>
<feature type="binding site" evidence="6">
    <location>
        <position position="62"/>
    </location>
    <ligand>
        <name>FAD</name>
        <dbReference type="ChEBI" id="CHEBI:57692"/>
    </ligand>
</feature>
<evidence type="ECO:0008006" key="11">
    <source>
        <dbReference type="Google" id="ProtNLM"/>
    </source>
</evidence>
<name>A0A059F356_9MICR</name>
<keyword evidence="3 6" id="KW-0285">Flavoprotein</keyword>
<evidence type="ECO:0000259" key="7">
    <source>
        <dbReference type="Pfam" id="PF00175"/>
    </source>
</evidence>
<dbReference type="GO" id="GO:0016491">
    <property type="term" value="F:oxidoreductase activity"/>
    <property type="evidence" value="ECO:0007669"/>
    <property type="project" value="UniProtKB-KW"/>
</dbReference>
<feature type="binding site" evidence="6">
    <location>
        <position position="48"/>
    </location>
    <ligand>
        <name>FAD</name>
        <dbReference type="ChEBI" id="CHEBI:57692"/>
    </ligand>
</feature>
<reference evidence="9 10" key="2">
    <citation type="submission" date="2014-03" db="EMBL/GenBank/DDBJ databases">
        <title>The Genome Sequence of Anncaliia algerae insect isolate PRA339.</title>
        <authorList>
            <consortium name="The Broad Institute Genome Sequencing Platform"/>
            <consortium name="The Broad Institute Genome Sequencing Center for Infectious Disease"/>
            <person name="Cuomo C."/>
            <person name="Becnel J."/>
            <person name="Sanscrainte N."/>
            <person name="Walker B."/>
            <person name="Young S.K."/>
            <person name="Zeng Q."/>
            <person name="Gargeya S."/>
            <person name="Fitzgerald M."/>
            <person name="Haas B."/>
            <person name="Abouelleil A."/>
            <person name="Alvarado L."/>
            <person name="Arachchi H.M."/>
            <person name="Berlin A.M."/>
            <person name="Chapman S.B."/>
            <person name="Dewar J."/>
            <person name="Goldberg J."/>
            <person name="Griggs A."/>
            <person name="Gujja S."/>
            <person name="Hansen M."/>
            <person name="Howarth C."/>
            <person name="Imamovic A."/>
            <person name="Larimer J."/>
            <person name="McCowan C."/>
            <person name="Murphy C."/>
            <person name="Neiman D."/>
            <person name="Pearson M."/>
            <person name="Priest M."/>
            <person name="Roberts A."/>
            <person name="Saif S."/>
            <person name="Shea T."/>
            <person name="Sisk P."/>
            <person name="Sykes S."/>
            <person name="Wortman J."/>
            <person name="Nusbaum C."/>
            <person name="Birren B."/>
        </authorList>
    </citation>
    <scope>NUCLEOTIDE SEQUENCE [LARGE SCALE GENOMIC DNA]</scope>
    <source>
        <strain evidence="9 10">PRA339</strain>
    </source>
</reference>
<keyword evidence="5" id="KW-0560">Oxidoreductase</keyword>
<keyword evidence="10" id="KW-1185">Reference proteome</keyword>
<dbReference type="VEuPathDB" id="MicrosporidiaDB:H312_01100"/>
<feature type="binding site" evidence="6">
    <location>
        <position position="71"/>
    </location>
    <ligand>
        <name>FAD</name>
        <dbReference type="ChEBI" id="CHEBI:57692"/>
    </ligand>
</feature>
<evidence type="ECO:0000256" key="4">
    <source>
        <dbReference type="ARBA" id="ARBA00022827"/>
    </source>
</evidence>
<reference evidence="10" key="1">
    <citation type="submission" date="2013-02" db="EMBL/GenBank/DDBJ databases">
        <authorList>
            <consortium name="The Broad Institute Genome Sequencing Platform"/>
            <person name="Cuomo C."/>
            <person name="Becnel J."/>
            <person name="Sanscrainte N."/>
            <person name="Walker B."/>
            <person name="Young S.K."/>
            <person name="Zeng Q."/>
            <person name="Gargeya S."/>
            <person name="Fitzgerald M."/>
            <person name="Haas B."/>
            <person name="Abouelleil A."/>
            <person name="Alvarado L."/>
            <person name="Arachchi H.M."/>
            <person name="Berlin A.M."/>
            <person name="Chapman S.B."/>
            <person name="Dewar J."/>
            <person name="Goldberg J."/>
            <person name="Griggs A."/>
            <person name="Gujja S."/>
            <person name="Hansen M."/>
            <person name="Howarth C."/>
            <person name="Imamovic A."/>
            <person name="Larimer J."/>
            <person name="McCowan C."/>
            <person name="Murphy C."/>
            <person name="Neiman D."/>
            <person name="Pearson M."/>
            <person name="Priest M."/>
            <person name="Roberts A."/>
            <person name="Saif S."/>
            <person name="Shea T."/>
            <person name="Sisk P."/>
            <person name="Sykes S."/>
            <person name="Wortman J."/>
            <person name="Nusbaum C."/>
            <person name="Birren B."/>
        </authorList>
    </citation>
    <scope>NUCLEOTIDE SEQUENCE [LARGE SCALE GENOMIC DNA]</scope>
    <source>
        <strain evidence="10">PRA339</strain>
    </source>
</reference>
<dbReference type="AlphaFoldDB" id="A0A059F356"/>
<dbReference type="STRING" id="1288291.A0A059F356"/>
<dbReference type="Proteomes" id="UP000030655">
    <property type="component" value="Unassembled WGS sequence"/>
</dbReference>
<evidence type="ECO:0000256" key="5">
    <source>
        <dbReference type="ARBA" id="ARBA00023002"/>
    </source>
</evidence>
<evidence type="ECO:0000256" key="2">
    <source>
        <dbReference type="ARBA" id="ARBA00006105"/>
    </source>
</evidence>
<dbReference type="InterPro" id="IPR008333">
    <property type="entry name" value="Cbr1-like_FAD-bd_dom"/>
</dbReference>
<feature type="domain" description="Flavoprotein pyridine nucleotide cytochrome reductase-like FAD-binding" evidence="8">
    <location>
        <begin position="9"/>
        <end position="94"/>
    </location>
</feature>
<comment type="cofactor">
    <cofactor evidence="1 6">
        <name>FAD</name>
        <dbReference type="ChEBI" id="CHEBI:57692"/>
    </cofactor>
</comment>
<dbReference type="HOGENOM" id="CLU_003827_9_1_1"/>
<dbReference type="Gene3D" id="3.40.50.80">
    <property type="entry name" value="Nucleotide-binding domain of ferredoxin-NADP reductase (FNR) module"/>
    <property type="match status" value="1"/>
</dbReference>
<protein>
    <recommendedName>
        <fullName evidence="11">FAD-binding FR-type domain-containing protein</fullName>
    </recommendedName>
</protein>
<evidence type="ECO:0000313" key="9">
    <source>
        <dbReference type="EMBL" id="KCZ81522.1"/>
    </source>
</evidence>
<dbReference type="PRINTS" id="PR00409">
    <property type="entry name" value="PHDIOXRDTASE"/>
</dbReference>
<evidence type="ECO:0000313" key="10">
    <source>
        <dbReference type="Proteomes" id="UP000030655"/>
    </source>
</evidence>
<evidence type="ECO:0000259" key="8">
    <source>
        <dbReference type="Pfam" id="PF00970"/>
    </source>
</evidence>
<keyword evidence="4 6" id="KW-0274">FAD</keyword>
<dbReference type="InterPro" id="IPR001433">
    <property type="entry name" value="OxRdtase_FAD/NAD-bd"/>
</dbReference>
<gene>
    <name evidence="9" type="ORF">H312_01100</name>
</gene>
<feature type="binding site" evidence="6">
    <location>
        <position position="64"/>
    </location>
    <ligand>
        <name>FAD</name>
        <dbReference type="ChEBI" id="CHEBI:57692"/>
    </ligand>
</feature>
<feature type="domain" description="Oxidoreductase FAD/NAD(P)-binding" evidence="7">
    <location>
        <begin position="103"/>
        <end position="195"/>
    </location>
</feature>
<dbReference type="InterPro" id="IPR017938">
    <property type="entry name" value="Riboflavin_synthase-like_b-brl"/>
</dbReference>